<protein>
    <submittedName>
        <fullName evidence="2">Uncharacterized protein</fullName>
    </submittedName>
</protein>
<feature type="compositionally biased region" description="Low complexity" evidence="1">
    <location>
        <begin position="155"/>
        <end position="181"/>
    </location>
</feature>
<dbReference type="Proteomes" id="UP000585474">
    <property type="component" value="Unassembled WGS sequence"/>
</dbReference>
<gene>
    <name evidence="2" type="ORF">Acr_00g0067130</name>
</gene>
<evidence type="ECO:0000313" key="3">
    <source>
        <dbReference type="Proteomes" id="UP000585474"/>
    </source>
</evidence>
<dbReference type="EMBL" id="BJWL01000343">
    <property type="protein sequence ID" value="GFS40202.1"/>
    <property type="molecule type" value="Genomic_DNA"/>
</dbReference>
<keyword evidence="3" id="KW-1185">Reference proteome</keyword>
<reference evidence="3" key="1">
    <citation type="submission" date="2019-07" db="EMBL/GenBank/DDBJ databases">
        <title>De Novo Assembly of kiwifruit Actinidia rufa.</title>
        <authorList>
            <person name="Sugita-Konishi S."/>
            <person name="Sato K."/>
            <person name="Mori E."/>
            <person name="Abe Y."/>
            <person name="Kisaki G."/>
            <person name="Hamano K."/>
            <person name="Suezawa K."/>
            <person name="Otani M."/>
            <person name="Fukuda T."/>
            <person name="Manabe T."/>
            <person name="Gomi K."/>
            <person name="Tabuchi M."/>
            <person name="Akimitsu K."/>
            <person name="Kataoka I."/>
        </authorList>
    </citation>
    <scope>NUCLEOTIDE SEQUENCE [LARGE SCALE GENOMIC DNA]</scope>
    <source>
        <strain evidence="3">cv. Fuchu</strain>
    </source>
</reference>
<dbReference type="OrthoDB" id="1160537at2759"/>
<evidence type="ECO:0000313" key="2">
    <source>
        <dbReference type="EMBL" id="GFS40202.1"/>
    </source>
</evidence>
<accession>A0A7J0DSF0</accession>
<feature type="compositionally biased region" description="Polar residues" evidence="1">
    <location>
        <begin position="114"/>
        <end position="128"/>
    </location>
</feature>
<sequence>MFHFTLEALREFVRAIRDERHQPPPPPHVAVEPVVHRAPTKPRAISTMREFRRQDPPHFSREPDPIKAELWLKRINIDFELNEGLRPSLRGASFELNTFEEGNNPRGRGRSTRIDSSNPPILSHNSLNSRGLPLSTSLGVHISQQSGQPQLGYKSPILSISAPPPSSQASRASIPCGQQQQASRGQPQLYAIINAVPEPSVIRGSLARLYTLGRYSL</sequence>
<dbReference type="AlphaFoldDB" id="A0A7J0DSF0"/>
<feature type="region of interest" description="Disordered" evidence="1">
    <location>
        <begin position="143"/>
        <end position="181"/>
    </location>
</feature>
<evidence type="ECO:0000256" key="1">
    <source>
        <dbReference type="SAM" id="MobiDB-lite"/>
    </source>
</evidence>
<organism evidence="2 3">
    <name type="scientific">Actinidia rufa</name>
    <dbReference type="NCBI Taxonomy" id="165716"/>
    <lineage>
        <taxon>Eukaryota</taxon>
        <taxon>Viridiplantae</taxon>
        <taxon>Streptophyta</taxon>
        <taxon>Embryophyta</taxon>
        <taxon>Tracheophyta</taxon>
        <taxon>Spermatophyta</taxon>
        <taxon>Magnoliopsida</taxon>
        <taxon>eudicotyledons</taxon>
        <taxon>Gunneridae</taxon>
        <taxon>Pentapetalae</taxon>
        <taxon>asterids</taxon>
        <taxon>Ericales</taxon>
        <taxon>Actinidiaceae</taxon>
        <taxon>Actinidia</taxon>
    </lineage>
</organism>
<proteinExistence type="predicted"/>
<name>A0A7J0DSF0_9ERIC</name>
<feature type="region of interest" description="Disordered" evidence="1">
    <location>
        <begin position="96"/>
        <end position="128"/>
    </location>
</feature>
<comment type="caution">
    <text evidence="2">The sequence shown here is derived from an EMBL/GenBank/DDBJ whole genome shotgun (WGS) entry which is preliminary data.</text>
</comment>